<dbReference type="InterPro" id="IPR036770">
    <property type="entry name" value="Ankyrin_rpt-contain_sf"/>
</dbReference>
<evidence type="ECO:0000259" key="5">
    <source>
        <dbReference type="PROSITE" id="PS51382"/>
    </source>
</evidence>
<dbReference type="Pfam" id="PF03105">
    <property type="entry name" value="SPX"/>
    <property type="match status" value="1"/>
</dbReference>
<dbReference type="Gene3D" id="3.20.20.190">
    <property type="entry name" value="Phosphatidylinositol (PI) phosphodiesterase"/>
    <property type="match status" value="1"/>
</dbReference>
<dbReference type="Pfam" id="PF12796">
    <property type="entry name" value="Ank_2"/>
    <property type="match status" value="2"/>
</dbReference>
<feature type="repeat" description="ANK" evidence="3">
    <location>
        <begin position="490"/>
        <end position="522"/>
    </location>
</feature>
<comment type="caution">
    <text evidence="7">The sequence shown here is derived from an EMBL/GenBank/DDBJ whole genome shotgun (WGS) entry which is preliminary data.</text>
</comment>
<dbReference type="PROSITE" id="PS51382">
    <property type="entry name" value="SPX"/>
    <property type="match status" value="1"/>
</dbReference>
<evidence type="ECO:0000313" key="7">
    <source>
        <dbReference type="EMBL" id="KAG0294108.1"/>
    </source>
</evidence>
<sequence>MKFGKQIQFQQITEWQSHYMSYKGLKKIINSLIQEKAQTSVTIAASPPPGSTPVIPEDEYSKFLQSQKAAFFFKLERELEKKFVETNGTGFRKILKKWDKRSKSSTKELYLSRQVELQPCFNQDAMVELADNAAYHLLGLENIQQGNSRSSSAPSSPITTKSSPATGTRIISSPVQQQMDELETDLFNALTTNQSSLVQEILDRRLATPSAFQNNSVSAESSLNNSANTASNNNNTNNANNNSNQIGLENAREVVSRVFWRCCSETTTSDAVIQQLVKTGLINFKFVDDISDRTCLHEAAMVGRLSLLKLGVENGVSPECTDVYGRRPLHYVSLYGHADCATYLLSMKASMEATDHDGFRPLIYSIMNGHTKCVEIFLANNVEIEASQEGDPIPLSLACHYGHEDIAMMLIGRGANVIACNADGLEPLHITCREGHTRLAKTLTTRGARLDQEDKYMCWTPLFYAASEGHVECVKILLEAGCNVNVVDELGKTPIYYAASEGHADCVELLVEAGGKVEGKTSTNEDTSMDTSALLTGTSAIASSSISIADSALSASGALSSPPSMDDLDMDFIPSLSLPPPIIPFRIYGHNYLDKKYQINLTLGHPNYREHGGQEKSSSRHGPVHLYGTAQISSLKLIISSRPDNGMIPHNVILPLGDDREVFAFQVDSLEHFTVEFDIFPTFGSKAIGRAVALPSTFSSLESSMGSGVLPLFDAHLKVVGELAFEYSVVRPFQGVRLEVGGRVETYWKSTNSIDSTISAATTPLVGTPSVMPVSTSTSGGALPHSSSQSLLVGNMIPSFITASSLSGEYIQLSVQLTRDFVPVVFANWHLPVEGFDLALSDVTFSQFKKFGELVHQKASGEDLDNINSRNSSSWRSGEWRRKVYERWMSLEQVLKILPKHIGVNLELKYPTLSEKAHYRLTNSAEVNKFVDTILQTVYDSSSATHHRSFMISSFNPVICSAVNWKQPNYAVFFSTYCGYNKGRTTLSRSTEGSTLVGLKRKEPIDPESLPSPKHGSAAMPFSSLTASVSVSSVTSPTTSSGAGSPLLARSSAISVTTSESDPEFHEDDKRCTSIKEAVKFARSNNLLGVICEATPLIQVPSLITHIKESGLILSSFGVGNKDPVQVQIQKSHGVDAFMVMENSHGAETKSTTTTTSGCGGSVYIGSIPDVEEGVLRYQNGVDSGSFSL</sequence>
<dbReference type="InterPro" id="IPR017946">
    <property type="entry name" value="PLC-like_Pdiesterase_TIM-brl"/>
</dbReference>
<feature type="domain" description="GP-PDE" evidence="6">
    <location>
        <begin position="771"/>
        <end position="1068"/>
    </location>
</feature>
<name>A0ABQ7K9M7_9FUNG</name>
<dbReference type="InterPro" id="IPR002110">
    <property type="entry name" value="Ankyrin_rpt"/>
</dbReference>
<feature type="region of interest" description="Disordered" evidence="4">
    <location>
        <begin position="145"/>
        <end position="168"/>
    </location>
</feature>
<evidence type="ECO:0000256" key="4">
    <source>
        <dbReference type="SAM" id="MobiDB-lite"/>
    </source>
</evidence>
<keyword evidence="2 3" id="KW-0040">ANK repeat</keyword>
<evidence type="ECO:0000256" key="1">
    <source>
        <dbReference type="ARBA" id="ARBA00022737"/>
    </source>
</evidence>
<evidence type="ECO:0000256" key="3">
    <source>
        <dbReference type="PROSITE-ProRule" id="PRU00023"/>
    </source>
</evidence>
<proteinExistence type="predicted"/>
<dbReference type="Pfam" id="PF00023">
    <property type="entry name" value="Ank"/>
    <property type="match status" value="1"/>
</dbReference>
<feature type="repeat" description="ANK" evidence="3">
    <location>
        <begin position="460"/>
        <end position="489"/>
    </location>
</feature>
<evidence type="ECO:0000313" key="8">
    <source>
        <dbReference type="Proteomes" id="UP001194696"/>
    </source>
</evidence>
<dbReference type="Pfam" id="PF25329">
    <property type="entry name" value="C2_GDE1"/>
    <property type="match status" value="1"/>
</dbReference>
<dbReference type="SUPFAM" id="SSF51695">
    <property type="entry name" value="PLC-like phosphodiesterases"/>
    <property type="match status" value="1"/>
</dbReference>
<gene>
    <name evidence="7" type="primary">PHO81_1</name>
    <name evidence="7" type="ORF">BGZ96_001795</name>
</gene>
<dbReference type="Pfam" id="PF03009">
    <property type="entry name" value="GDPD"/>
    <property type="match status" value="1"/>
</dbReference>
<dbReference type="SUPFAM" id="SSF48403">
    <property type="entry name" value="Ankyrin repeat"/>
    <property type="match status" value="1"/>
</dbReference>
<organism evidence="7 8">
    <name type="scientific">Linnemannia gamsii</name>
    <dbReference type="NCBI Taxonomy" id="64522"/>
    <lineage>
        <taxon>Eukaryota</taxon>
        <taxon>Fungi</taxon>
        <taxon>Fungi incertae sedis</taxon>
        <taxon>Mucoromycota</taxon>
        <taxon>Mortierellomycotina</taxon>
        <taxon>Mortierellomycetes</taxon>
        <taxon>Mortierellales</taxon>
        <taxon>Mortierellaceae</taxon>
        <taxon>Linnemannia</taxon>
    </lineage>
</organism>
<feature type="region of interest" description="Disordered" evidence="4">
    <location>
        <begin position="217"/>
        <end position="244"/>
    </location>
</feature>
<dbReference type="PANTHER" id="PTHR24198">
    <property type="entry name" value="ANKYRIN REPEAT AND PROTEIN KINASE DOMAIN-CONTAINING PROTEIN"/>
    <property type="match status" value="1"/>
</dbReference>
<dbReference type="PROSITE" id="PS50088">
    <property type="entry name" value="ANK_REPEAT"/>
    <property type="match status" value="4"/>
</dbReference>
<keyword evidence="1" id="KW-0677">Repeat</keyword>
<feature type="repeat" description="ANK" evidence="3">
    <location>
        <begin position="324"/>
        <end position="356"/>
    </location>
</feature>
<dbReference type="Gene3D" id="1.25.40.20">
    <property type="entry name" value="Ankyrin repeat-containing domain"/>
    <property type="match status" value="1"/>
</dbReference>
<dbReference type="Proteomes" id="UP001194696">
    <property type="component" value="Unassembled WGS sequence"/>
</dbReference>
<reference evidence="7 8" key="1">
    <citation type="journal article" date="2020" name="Fungal Divers.">
        <title>Resolving the Mortierellaceae phylogeny through synthesis of multi-gene phylogenetics and phylogenomics.</title>
        <authorList>
            <person name="Vandepol N."/>
            <person name="Liber J."/>
            <person name="Desiro A."/>
            <person name="Na H."/>
            <person name="Kennedy M."/>
            <person name="Barry K."/>
            <person name="Grigoriev I.V."/>
            <person name="Miller A.N."/>
            <person name="O'Donnell K."/>
            <person name="Stajich J.E."/>
            <person name="Bonito G."/>
        </authorList>
    </citation>
    <scope>NUCLEOTIDE SEQUENCE [LARGE SCALE GENOMIC DNA]</scope>
    <source>
        <strain evidence="7 8">AD045</strain>
    </source>
</reference>
<dbReference type="SMART" id="SM00248">
    <property type="entry name" value="ANK"/>
    <property type="match status" value="8"/>
</dbReference>
<feature type="compositionally biased region" description="Low complexity" evidence="4">
    <location>
        <begin position="148"/>
        <end position="166"/>
    </location>
</feature>
<dbReference type="EMBL" id="JAAAIM010000131">
    <property type="protein sequence ID" value="KAG0294108.1"/>
    <property type="molecule type" value="Genomic_DNA"/>
</dbReference>
<dbReference type="PROSITE" id="PS51704">
    <property type="entry name" value="GP_PDE"/>
    <property type="match status" value="1"/>
</dbReference>
<dbReference type="PROSITE" id="PS50297">
    <property type="entry name" value="ANK_REP_REGION"/>
    <property type="match status" value="4"/>
</dbReference>
<feature type="repeat" description="ANK" evidence="3">
    <location>
        <begin position="423"/>
        <end position="455"/>
    </location>
</feature>
<feature type="domain" description="SPX" evidence="5">
    <location>
        <begin position="1"/>
        <end position="112"/>
    </location>
</feature>
<dbReference type="InterPro" id="IPR004331">
    <property type="entry name" value="SPX_dom"/>
</dbReference>
<evidence type="ECO:0000256" key="2">
    <source>
        <dbReference type="ARBA" id="ARBA00023043"/>
    </source>
</evidence>
<evidence type="ECO:0000259" key="6">
    <source>
        <dbReference type="PROSITE" id="PS51704"/>
    </source>
</evidence>
<protein>
    <submittedName>
        <fullName evidence="7">Phosphate system positive regulatory protein pho81</fullName>
    </submittedName>
</protein>
<dbReference type="InterPro" id="IPR030395">
    <property type="entry name" value="GP_PDE_dom"/>
</dbReference>
<accession>A0ABQ7K9M7</accession>
<dbReference type="PANTHER" id="PTHR24198:SF165">
    <property type="entry name" value="ANKYRIN REPEAT-CONTAINING PROTEIN-RELATED"/>
    <property type="match status" value="1"/>
</dbReference>
<dbReference type="InterPro" id="IPR057506">
    <property type="entry name" value="C2_GPCPD1"/>
</dbReference>
<feature type="region of interest" description="Disordered" evidence="4">
    <location>
        <begin position="991"/>
        <end position="1017"/>
    </location>
</feature>
<keyword evidence="8" id="KW-1185">Reference proteome</keyword>